<gene>
    <name evidence="2" type="ORF">RFI_35760</name>
</gene>
<dbReference type="PANTHER" id="PTHR45655:SF13">
    <property type="entry name" value="SOLUBLE GUANYLATE CYCLASE GCY-32-RELATED"/>
    <property type="match status" value="1"/>
</dbReference>
<organism evidence="2 3">
    <name type="scientific">Reticulomyxa filosa</name>
    <dbReference type="NCBI Taxonomy" id="46433"/>
    <lineage>
        <taxon>Eukaryota</taxon>
        <taxon>Sar</taxon>
        <taxon>Rhizaria</taxon>
        <taxon>Retaria</taxon>
        <taxon>Foraminifera</taxon>
        <taxon>Monothalamids</taxon>
        <taxon>Reticulomyxidae</taxon>
        <taxon>Reticulomyxa</taxon>
    </lineage>
</organism>
<dbReference type="SMART" id="SM00044">
    <property type="entry name" value="CYCc"/>
    <property type="match status" value="1"/>
</dbReference>
<dbReference type="OrthoDB" id="10035433at2759"/>
<dbReference type="Pfam" id="PF00211">
    <property type="entry name" value="Guanylate_cyc"/>
    <property type="match status" value="1"/>
</dbReference>
<name>X6LLR9_RETFI</name>
<keyword evidence="3" id="KW-1185">Reference proteome</keyword>
<dbReference type="CDD" id="cd07302">
    <property type="entry name" value="CHD"/>
    <property type="match status" value="1"/>
</dbReference>
<dbReference type="SUPFAM" id="SSF55073">
    <property type="entry name" value="Nucleotide cyclase"/>
    <property type="match status" value="1"/>
</dbReference>
<dbReference type="PROSITE" id="PS50125">
    <property type="entry name" value="GUANYLATE_CYCLASE_2"/>
    <property type="match status" value="1"/>
</dbReference>
<dbReference type="Proteomes" id="UP000023152">
    <property type="component" value="Unassembled WGS sequence"/>
</dbReference>
<proteinExistence type="predicted"/>
<dbReference type="PANTHER" id="PTHR45655">
    <property type="entry name" value="GUANYLATE CYCLASE SOLUBLE SUBUNIT BETA-2"/>
    <property type="match status" value="1"/>
</dbReference>
<dbReference type="InterPro" id="IPR001054">
    <property type="entry name" value="A/G_cyclase"/>
</dbReference>
<dbReference type="GO" id="GO:0004383">
    <property type="term" value="F:guanylate cyclase activity"/>
    <property type="evidence" value="ECO:0007669"/>
    <property type="project" value="TreeGrafter"/>
</dbReference>
<evidence type="ECO:0000313" key="2">
    <source>
        <dbReference type="EMBL" id="ETO01680.1"/>
    </source>
</evidence>
<accession>X6LLR9</accession>
<evidence type="ECO:0000313" key="3">
    <source>
        <dbReference type="Proteomes" id="UP000023152"/>
    </source>
</evidence>
<dbReference type="InterPro" id="IPR029787">
    <property type="entry name" value="Nucleotide_cyclase"/>
</dbReference>
<dbReference type="EMBL" id="ASPP01037662">
    <property type="protein sequence ID" value="ETO01680.1"/>
    <property type="molecule type" value="Genomic_DNA"/>
</dbReference>
<reference evidence="2 3" key="1">
    <citation type="journal article" date="2013" name="Curr. Biol.">
        <title>The Genome of the Foraminiferan Reticulomyxa filosa.</title>
        <authorList>
            <person name="Glockner G."/>
            <person name="Hulsmann N."/>
            <person name="Schleicher M."/>
            <person name="Noegel A.A."/>
            <person name="Eichinger L."/>
            <person name="Gallinger C."/>
            <person name="Pawlowski J."/>
            <person name="Sierra R."/>
            <person name="Euteneuer U."/>
            <person name="Pillet L."/>
            <person name="Moustafa A."/>
            <person name="Platzer M."/>
            <person name="Groth M."/>
            <person name="Szafranski K."/>
            <person name="Schliwa M."/>
        </authorList>
    </citation>
    <scope>NUCLEOTIDE SEQUENCE [LARGE SCALE GENOMIC DNA]</scope>
</reference>
<sequence length="257" mass="29740">MIFYTHALYLIVAFYQRKEQLLTVVDDLSNRAQLYEERKEHTRIMNNLMPAPVTEQILLKGDVPIYRKDVTIGFVYFTFYNKSTMQKIKDNSTCVEILHYLVINLDKEIQRWEFDVVKIEHVGNAYLVCGGIMSQDESFNHAEASFACVSTSERFYTLKKHKSYNNYKKVIRLGLRFRRIVDKVNAKLQVHCELTMGIHTGPVIGTIIGTTRKFFRIFGDTVNTTSRVCTTGLEGCIQATQQTYGLSLPHLFQNKQT</sequence>
<feature type="domain" description="Guanylate cyclase" evidence="1">
    <location>
        <begin position="71"/>
        <end position="229"/>
    </location>
</feature>
<dbReference type="Gene3D" id="3.30.70.1230">
    <property type="entry name" value="Nucleotide cyclase"/>
    <property type="match status" value="1"/>
</dbReference>
<evidence type="ECO:0000259" key="1">
    <source>
        <dbReference type="PROSITE" id="PS50125"/>
    </source>
</evidence>
<dbReference type="GO" id="GO:0019934">
    <property type="term" value="P:cGMP-mediated signaling"/>
    <property type="evidence" value="ECO:0007669"/>
    <property type="project" value="TreeGrafter"/>
</dbReference>
<comment type="caution">
    <text evidence="2">The sequence shown here is derived from an EMBL/GenBank/DDBJ whole genome shotgun (WGS) entry which is preliminary data.</text>
</comment>
<protein>
    <submittedName>
        <fullName evidence="2">Membrane bound PAS domain-containing adenylate/guanylate cyclase</fullName>
    </submittedName>
</protein>
<dbReference type="GO" id="GO:0008074">
    <property type="term" value="C:guanylate cyclase complex, soluble"/>
    <property type="evidence" value="ECO:0007669"/>
    <property type="project" value="TreeGrafter"/>
</dbReference>
<dbReference type="GO" id="GO:0070482">
    <property type="term" value="P:response to oxygen levels"/>
    <property type="evidence" value="ECO:0007669"/>
    <property type="project" value="TreeGrafter"/>
</dbReference>
<dbReference type="AlphaFoldDB" id="X6LLR9"/>